<dbReference type="Pfam" id="PF19054">
    <property type="entry name" value="DUF5753"/>
    <property type="match status" value="1"/>
</dbReference>
<proteinExistence type="predicted"/>
<sequence>MREVTAMASQDESGDGGTGPDGGLRNFGATVRAFRKRAALTQEQLAERVRYSVQYVGSVEQGRRHPSVTFVDRAEEALDAFGVLRIAARELTRRRGLASWFRAWAEHEEEAVTLNTYESRSVPGLLQTEPYARALVRAVLPPPTTEEAEARIVARLDRQKLLSRTPYTVFSFILEEGVIERQTGGPVVTRQLIDHLLECTALPNVDLQMMPRVSQQHVGLGGPFCLLETNDHEWVGYSEGQQSGRVIYDPKDVSVLHQRYAKLRIQALNPADSVGLLMRMRGDL</sequence>
<dbReference type="EMBL" id="LFML01000006">
    <property type="protein sequence ID" value="KMO99624.1"/>
    <property type="molecule type" value="Genomic_DNA"/>
</dbReference>
<dbReference type="SMART" id="SM00530">
    <property type="entry name" value="HTH_XRE"/>
    <property type="match status" value="1"/>
</dbReference>
<evidence type="ECO:0000313" key="4">
    <source>
        <dbReference type="Proteomes" id="UP000035932"/>
    </source>
</evidence>
<name>A0A0J6XW67_9ACTN</name>
<keyword evidence="4" id="KW-1185">Reference proteome</keyword>
<dbReference type="GO" id="GO:0003677">
    <property type="term" value="F:DNA binding"/>
    <property type="evidence" value="ECO:0007669"/>
    <property type="project" value="UniProtKB-KW"/>
</dbReference>
<dbReference type="Proteomes" id="UP000035932">
    <property type="component" value="Unassembled WGS sequence"/>
</dbReference>
<dbReference type="PROSITE" id="PS50943">
    <property type="entry name" value="HTH_CROC1"/>
    <property type="match status" value="1"/>
</dbReference>
<reference evidence="3 4" key="1">
    <citation type="submission" date="2015-06" db="EMBL/GenBank/DDBJ databases">
        <title>Recapitulation of the evolution of biosynthetic gene clusters reveals hidden chemical diversity on bacterial genomes.</title>
        <authorList>
            <person name="Cruz-Morales P."/>
            <person name="Martinez-Guerrero C."/>
            <person name="Morales-Escalante M.A."/>
            <person name="Yanez-Guerra L.A."/>
            <person name="Kopp J.F."/>
            <person name="Feldmann J."/>
            <person name="Ramos-Aboites H.E."/>
            <person name="Barona-Gomez F."/>
        </authorList>
    </citation>
    <scope>NUCLEOTIDE SEQUENCE [LARGE SCALE GENOMIC DNA]</scope>
    <source>
        <strain evidence="3 4">ATCC 31245</strain>
    </source>
</reference>
<dbReference type="InterPro" id="IPR043917">
    <property type="entry name" value="DUF5753"/>
</dbReference>
<dbReference type="AlphaFoldDB" id="A0A0J6XW67"/>
<dbReference type="Pfam" id="PF13560">
    <property type="entry name" value="HTH_31"/>
    <property type="match status" value="1"/>
</dbReference>
<accession>A0A0J6XW67</accession>
<dbReference type="OrthoDB" id="4308543at2"/>
<feature type="region of interest" description="Disordered" evidence="1">
    <location>
        <begin position="1"/>
        <end position="24"/>
    </location>
</feature>
<evidence type="ECO:0000313" key="3">
    <source>
        <dbReference type="EMBL" id="KMO99624.1"/>
    </source>
</evidence>
<gene>
    <name evidence="3" type="ORF">ACS04_01170</name>
</gene>
<dbReference type="InterPro" id="IPR001387">
    <property type="entry name" value="Cro/C1-type_HTH"/>
</dbReference>
<dbReference type="Gene3D" id="1.10.260.40">
    <property type="entry name" value="lambda repressor-like DNA-binding domains"/>
    <property type="match status" value="1"/>
</dbReference>
<feature type="domain" description="HTH cro/C1-type" evidence="2">
    <location>
        <begin position="31"/>
        <end position="84"/>
    </location>
</feature>
<organism evidence="3 4">
    <name type="scientific">Streptomyces roseus</name>
    <dbReference type="NCBI Taxonomy" id="66430"/>
    <lineage>
        <taxon>Bacteria</taxon>
        <taxon>Bacillati</taxon>
        <taxon>Actinomycetota</taxon>
        <taxon>Actinomycetes</taxon>
        <taxon>Kitasatosporales</taxon>
        <taxon>Streptomycetaceae</taxon>
        <taxon>Streptomyces</taxon>
    </lineage>
</organism>
<dbReference type="CDD" id="cd00093">
    <property type="entry name" value="HTH_XRE"/>
    <property type="match status" value="1"/>
</dbReference>
<dbReference type="SUPFAM" id="SSF47413">
    <property type="entry name" value="lambda repressor-like DNA-binding domains"/>
    <property type="match status" value="1"/>
</dbReference>
<comment type="caution">
    <text evidence="3">The sequence shown here is derived from an EMBL/GenBank/DDBJ whole genome shotgun (WGS) entry which is preliminary data.</text>
</comment>
<evidence type="ECO:0000256" key="1">
    <source>
        <dbReference type="SAM" id="MobiDB-lite"/>
    </source>
</evidence>
<keyword evidence="3" id="KW-0238">DNA-binding</keyword>
<evidence type="ECO:0000259" key="2">
    <source>
        <dbReference type="PROSITE" id="PS50943"/>
    </source>
</evidence>
<dbReference type="STRING" id="66430.ACS04_01170"/>
<dbReference type="PATRIC" id="fig|66430.4.peg.5529"/>
<protein>
    <submittedName>
        <fullName evidence="3">DNA-binding protein</fullName>
    </submittedName>
</protein>
<dbReference type="InterPro" id="IPR010982">
    <property type="entry name" value="Lambda_DNA-bd_dom_sf"/>
</dbReference>